<dbReference type="AlphaFoldDB" id="F0VRC5"/>
<dbReference type="SUPFAM" id="SSF52058">
    <property type="entry name" value="L domain-like"/>
    <property type="match status" value="1"/>
</dbReference>
<sequence length="323" mass="35740">MAKTKKDKKKPGPAAADQVLLAEEILNSSLSEVARTVDGSGYAYVRLNCTGKNVTKIPEEIATFVHLRYIDISDNHLDDILPLTKLPHVLFLNAARNSITDISCLTDETCLPSCAVLNLSNNSISKLCSIGLPHLAKLTLDGNPFVSFEGVDRLPDSLMHLSVRDSHLSTLSHLPSLPGLAYLSLANCPIDSLTDVSMLAALKILDISGVRLSDFSSLKELLLLPSLQELTVSSIDPEMPDEDFRREILVILRRLHKLNGVDVTPEEKKRAKALKLQRKREQEKAEEQKRRQEEEKARHEKQPDDEDGIADAEALPDDQEEGA</sequence>
<gene>
    <name evidence="5" type="ORF">BN1204_066980</name>
    <name evidence="4" type="ORF">NCLIV_066980</name>
</gene>
<dbReference type="InterPro" id="IPR032675">
    <property type="entry name" value="LRR_dom_sf"/>
</dbReference>
<feature type="compositionally biased region" description="Basic and acidic residues" evidence="3">
    <location>
        <begin position="279"/>
        <end position="302"/>
    </location>
</feature>
<accession>F0VRC5</accession>
<dbReference type="eggNOG" id="KOG0531">
    <property type="taxonomic scope" value="Eukaryota"/>
</dbReference>
<reference evidence="4" key="1">
    <citation type="submission" date="2011-02" db="EMBL/GenBank/DDBJ databases">
        <authorList>
            <person name="Aslett M."/>
        </authorList>
    </citation>
    <scope>NUCLEOTIDE SEQUENCE</scope>
    <source>
        <strain evidence="4">Liverpool</strain>
    </source>
</reference>
<keyword evidence="6" id="KW-1185">Reference proteome</keyword>
<reference evidence="6" key="3">
    <citation type="journal article" date="2012" name="PLoS Pathog.">
        <title>Comparative genomics of the apicomplexan parasites Toxoplasma gondii and Neospora caninum: Coccidia differing in host range and transmission strategy.</title>
        <authorList>
            <person name="Reid A.J."/>
            <person name="Vermont S.J."/>
            <person name="Cotton J.A."/>
            <person name="Harris D."/>
            <person name="Hill-Cawthorne G.A."/>
            <person name="Konen-Waisman S."/>
            <person name="Latham S.M."/>
            <person name="Mourier T."/>
            <person name="Norton R."/>
            <person name="Quail M.A."/>
            <person name="Sanders M."/>
            <person name="Shanmugam D."/>
            <person name="Sohal A."/>
            <person name="Wasmuth J.D."/>
            <person name="Brunk B."/>
            <person name="Grigg M.E."/>
            <person name="Howard J.C."/>
            <person name="Parkinson J."/>
            <person name="Roos D.S."/>
            <person name="Trees A.J."/>
            <person name="Berriman M."/>
            <person name="Pain A."/>
            <person name="Wastling J.M."/>
        </authorList>
    </citation>
    <scope>NUCLEOTIDE SEQUENCE [LARGE SCALE GENOMIC DNA]</scope>
    <source>
        <strain evidence="6">Liverpool</strain>
    </source>
</reference>
<dbReference type="PANTHER" id="PTHR46652">
    <property type="entry name" value="LEUCINE-RICH REPEAT AND IQ DOMAIN-CONTAINING PROTEIN 1-RELATED"/>
    <property type="match status" value="1"/>
</dbReference>
<evidence type="ECO:0000313" key="5">
    <source>
        <dbReference type="EMBL" id="CEL71036.1"/>
    </source>
</evidence>
<evidence type="ECO:0000256" key="3">
    <source>
        <dbReference type="SAM" id="MobiDB-lite"/>
    </source>
</evidence>
<dbReference type="InParanoid" id="F0VRC5"/>
<feature type="region of interest" description="Disordered" evidence="3">
    <location>
        <begin position="269"/>
        <end position="323"/>
    </location>
</feature>
<dbReference type="OMA" id="LHWINGR"/>
<name>F0VRC5_NEOCL</name>
<dbReference type="PANTHER" id="PTHR46652:SF7">
    <property type="entry name" value="LEUCINE-RICH REPEAT AND IQ DOMAIN-CONTAINING PROTEIN 1"/>
    <property type="match status" value="1"/>
</dbReference>
<evidence type="ECO:0000256" key="1">
    <source>
        <dbReference type="ARBA" id="ARBA00022614"/>
    </source>
</evidence>
<organism evidence="4 6">
    <name type="scientific">Neospora caninum (strain Liverpool)</name>
    <dbReference type="NCBI Taxonomy" id="572307"/>
    <lineage>
        <taxon>Eukaryota</taxon>
        <taxon>Sar</taxon>
        <taxon>Alveolata</taxon>
        <taxon>Apicomplexa</taxon>
        <taxon>Conoidasida</taxon>
        <taxon>Coccidia</taxon>
        <taxon>Eucoccidiorida</taxon>
        <taxon>Eimeriorina</taxon>
        <taxon>Sarcocystidae</taxon>
        <taxon>Neospora</taxon>
    </lineage>
</organism>
<dbReference type="InterPro" id="IPR001611">
    <property type="entry name" value="Leu-rich_rpt"/>
</dbReference>
<dbReference type="EMBL" id="LN714487">
    <property type="protein sequence ID" value="CEL71036.1"/>
    <property type="molecule type" value="Genomic_DNA"/>
</dbReference>
<evidence type="ECO:0000313" key="6">
    <source>
        <dbReference type="Proteomes" id="UP000007494"/>
    </source>
</evidence>
<dbReference type="InterPro" id="IPR050836">
    <property type="entry name" value="SDS22/Internalin_LRR"/>
</dbReference>
<keyword evidence="1" id="KW-0433">Leucine-rich repeat</keyword>
<proteinExistence type="predicted"/>
<evidence type="ECO:0000256" key="2">
    <source>
        <dbReference type="ARBA" id="ARBA00022737"/>
    </source>
</evidence>
<dbReference type="GeneID" id="13445496"/>
<dbReference type="PROSITE" id="PS51450">
    <property type="entry name" value="LRR"/>
    <property type="match status" value="1"/>
</dbReference>
<dbReference type="RefSeq" id="XP_003886298.1">
    <property type="nucleotide sequence ID" value="XM_003886249.1"/>
</dbReference>
<dbReference type="EMBL" id="FR823393">
    <property type="protein sequence ID" value="CBZ56273.1"/>
    <property type="molecule type" value="Genomic_DNA"/>
</dbReference>
<dbReference type="Gene3D" id="3.80.10.10">
    <property type="entry name" value="Ribonuclease Inhibitor"/>
    <property type="match status" value="2"/>
</dbReference>
<dbReference type="VEuPathDB" id="ToxoDB:NCLIV_066980"/>
<dbReference type="OrthoDB" id="271226at2759"/>
<evidence type="ECO:0000313" key="4">
    <source>
        <dbReference type="EMBL" id="CBZ56273.1"/>
    </source>
</evidence>
<feature type="compositionally biased region" description="Acidic residues" evidence="3">
    <location>
        <begin position="303"/>
        <end position="323"/>
    </location>
</feature>
<protein>
    <submittedName>
        <fullName evidence="4">B7 isoform, related</fullName>
    </submittedName>
</protein>
<keyword evidence="2" id="KW-0677">Repeat</keyword>
<reference evidence="5" key="4">
    <citation type="journal article" date="2015" name="PLoS ONE">
        <title>Comprehensive Evaluation of Toxoplasma gondii VEG and Neospora caninum LIV Genomes with Tachyzoite Stage Transcriptome and Proteome Defines Novel Transcript Features.</title>
        <authorList>
            <person name="Ramaprasad A."/>
            <person name="Mourier T."/>
            <person name="Naeem R."/>
            <person name="Malas T.B."/>
            <person name="Moussa E."/>
            <person name="Panigrahi A."/>
            <person name="Vermont S.J."/>
            <person name="Otto T.D."/>
            <person name="Wastling J."/>
            <person name="Pain A."/>
        </authorList>
    </citation>
    <scope>NUCLEOTIDE SEQUENCE</scope>
    <source>
        <strain evidence="5">Liverpool</strain>
    </source>
</reference>
<reference evidence="4" key="2">
    <citation type="submission" date="2011-03" db="EMBL/GenBank/DDBJ databases">
        <title>Comparative genomics and transcriptomics of Neospora caninum and Toxoplasma gondii.</title>
        <authorList>
            <person name="Reid A.J."/>
            <person name="Sohal A."/>
            <person name="Harris D."/>
            <person name="Quail M."/>
            <person name="Sanders M."/>
            <person name="Berriman M."/>
            <person name="Wastling J.M."/>
            <person name="Pain A."/>
        </authorList>
    </citation>
    <scope>NUCLEOTIDE SEQUENCE</scope>
    <source>
        <strain evidence="4">Liverpool</strain>
    </source>
</reference>
<dbReference type="Proteomes" id="UP000007494">
    <property type="component" value="Chromosome XII"/>
</dbReference>